<evidence type="ECO:0000256" key="8">
    <source>
        <dbReference type="ARBA" id="ARBA00023002"/>
    </source>
</evidence>
<evidence type="ECO:0000256" key="1">
    <source>
        <dbReference type="ARBA" id="ARBA00001954"/>
    </source>
</evidence>
<dbReference type="GO" id="GO:0031490">
    <property type="term" value="F:chromatin DNA binding"/>
    <property type="evidence" value="ECO:0007669"/>
    <property type="project" value="TreeGrafter"/>
</dbReference>
<evidence type="ECO:0000313" key="16">
    <source>
        <dbReference type="EMBL" id="CAF3917756.1"/>
    </source>
</evidence>
<evidence type="ECO:0000256" key="5">
    <source>
        <dbReference type="ARBA" id="ARBA00022833"/>
    </source>
</evidence>
<dbReference type="PROSITE" id="PS51184">
    <property type="entry name" value="JMJC"/>
    <property type="match status" value="1"/>
</dbReference>
<comment type="similarity">
    <text evidence="11">Belongs to the UTX family.</text>
</comment>
<keyword evidence="6" id="KW-0156">Chromatin regulator</keyword>
<keyword evidence="10" id="KW-0539">Nucleus</keyword>
<dbReference type="InterPro" id="IPR048562">
    <property type="entry name" value="KDM6A_B-like_C-hel"/>
</dbReference>
<dbReference type="GO" id="GO:0000978">
    <property type="term" value="F:RNA polymerase II cis-regulatory region sequence-specific DNA binding"/>
    <property type="evidence" value="ECO:0007669"/>
    <property type="project" value="TreeGrafter"/>
</dbReference>
<dbReference type="EMBL" id="CAJOBI010002182">
    <property type="protein sequence ID" value="CAF3917756.1"/>
    <property type="molecule type" value="Genomic_DNA"/>
</dbReference>
<evidence type="ECO:0000313" key="17">
    <source>
        <dbReference type="Proteomes" id="UP000663824"/>
    </source>
</evidence>
<dbReference type="EMBL" id="CAJNOV010010880">
    <property type="protein sequence ID" value="CAF1426954.1"/>
    <property type="molecule type" value="Genomic_DNA"/>
</dbReference>
<keyword evidence="4" id="KW-0479">Metal-binding</keyword>
<name>A0A816LMR5_9BILA</name>
<dbReference type="Proteomes" id="UP000663834">
    <property type="component" value="Unassembled WGS sequence"/>
</dbReference>
<dbReference type="GO" id="GO:0046872">
    <property type="term" value="F:metal ion binding"/>
    <property type="evidence" value="ECO:0007669"/>
    <property type="project" value="UniProtKB-KW"/>
</dbReference>
<dbReference type="Proteomes" id="UP000663855">
    <property type="component" value="Unassembled WGS sequence"/>
</dbReference>
<dbReference type="PANTHER" id="PTHR14017:SF1">
    <property type="entry name" value="LD02225P"/>
    <property type="match status" value="1"/>
</dbReference>
<dbReference type="InterPro" id="IPR003347">
    <property type="entry name" value="JmjC_dom"/>
</dbReference>
<dbReference type="Gene3D" id="1.20.58.1370">
    <property type="match status" value="1"/>
</dbReference>
<evidence type="ECO:0000256" key="2">
    <source>
        <dbReference type="ARBA" id="ARBA00004123"/>
    </source>
</evidence>
<dbReference type="OrthoDB" id="418911at2759"/>
<evidence type="ECO:0000256" key="10">
    <source>
        <dbReference type="ARBA" id="ARBA00023242"/>
    </source>
</evidence>
<evidence type="ECO:0000313" key="13">
    <source>
        <dbReference type="EMBL" id="CAF1426954.1"/>
    </source>
</evidence>
<dbReference type="InterPro" id="IPR048560">
    <property type="entry name" value="KDM6A_B-like_GATAL"/>
</dbReference>
<evidence type="ECO:0000256" key="4">
    <source>
        <dbReference type="ARBA" id="ARBA00022723"/>
    </source>
</evidence>
<dbReference type="Gene3D" id="2.60.120.650">
    <property type="entry name" value="Cupin"/>
    <property type="match status" value="1"/>
</dbReference>
<keyword evidence="8" id="KW-0560">Oxidoreductase</keyword>
<dbReference type="SMART" id="SM00558">
    <property type="entry name" value="JmjC"/>
    <property type="match status" value="1"/>
</dbReference>
<comment type="cofactor">
    <cofactor evidence="1">
        <name>Fe(2+)</name>
        <dbReference type="ChEBI" id="CHEBI:29033"/>
    </cofactor>
</comment>
<evidence type="ECO:0000256" key="7">
    <source>
        <dbReference type="ARBA" id="ARBA00022964"/>
    </source>
</evidence>
<keyword evidence="9" id="KW-0408">Iron</keyword>
<accession>A0A816LMR5</accession>
<dbReference type="AlphaFoldDB" id="A0A816LMR5"/>
<gene>
    <name evidence="13" type="ORF">CJN711_LOCUS23343</name>
    <name evidence="14" type="ORF">KQP761_LOCUS25494</name>
    <name evidence="15" type="ORF">MBJ925_LOCUS5844</name>
    <name evidence="16" type="ORF">SMN809_LOCUS7501</name>
</gene>
<dbReference type="GO" id="GO:0051213">
    <property type="term" value="F:dioxygenase activity"/>
    <property type="evidence" value="ECO:0007669"/>
    <property type="project" value="UniProtKB-KW"/>
</dbReference>
<keyword evidence="7" id="KW-0223">Dioxygenase</keyword>
<dbReference type="GO" id="GO:0044666">
    <property type="term" value="C:MLL3/4 complex"/>
    <property type="evidence" value="ECO:0007669"/>
    <property type="project" value="TreeGrafter"/>
</dbReference>
<dbReference type="Proteomes" id="UP000676336">
    <property type="component" value="Unassembled WGS sequence"/>
</dbReference>
<keyword evidence="5" id="KW-0862">Zinc</keyword>
<comment type="caution">
    <text evidence="15">The sequence shown here is derived from an EMBL/GenBank/DDBJ whole genome shotgun (WGS) entry which is preliminary data.</text>
</comment>
<dbReference type="Pfam" id="PF21326">
    <property type="entry name" value="KDM6_GATAL"/>
    <property type="match status" value="1"/>
</dbReference>
<feature type="domain" description="JmjC" evidence="12">
    <location>
        <begin position="243"/>
        <end position="406"/>
    </location>
</feature>
<dbReference type="InterPro" id="IPR051630">
    <property type="entry name" value="Corepressor-Demethylase"/>
</dbReference>
<evidence type="ECO:0000256" key="3">
    <source>
        <dbReference type="ARBA" id="ARBA00022553"/>
    </source>
</evidence>
<reference evidence="15" key="1">
    <citation type="submission" date="2021-02" db="EMBL/GenBank/DDBJ databases">
        <authorList>
            <person name="Nowell W R."/>
        </authorList>
    </citation>
    <scope>NUCLEOTIDE SEQUENCE</scope>
</reference>
<evidence type="ECO:0000313" key="15">
    <source>
        <dbReference type="EMBL" id="CAF1949503.1"/>
    </source>
</evidence>
<dbReference type="Pfam" id="PF02373">
    <property type="entry name" value="JmjC"/>
    <property type="match status" value="1"/>
</dbReference>
<dbReference type="Proteomes" id="UP000663824">
    <property type="component" value="Unassembled WGS sequence"/>
</dbReference>
<evidence type="ECO:0000256" key="11">
    <source>
        <dbReference type="ARBA" id="ARBA00034483"/>
    </source>
</evidence>
<keyword evidence="3" id="KW-0597">Phosphoprotein</keyword>
<evidence type="ECO:0000256" key="9">
    <source>
        <dbReference type="ARBA" id="ARBA00023004"/>
    </source>
</evidence>
<dbReference type="PANTHER" id="PTHR14017">
    <property type="entry name" value="LYSINE-SPECIFIC DEMETHYLASE"/>
    <property type="match status" value="1"/>
</dbReference>
<comment type="subcellular location">
    <subcellularLocation>
        <location evidence="2">Nucleus</location>
    </subcellularLocation>
</comment>
<protein>
    <recommendedName>
        <fullName evidence="12">JmjC domain-containing protein</fullName>
    </recommendedName>
</protein>
<dbReference type="Pfam" id="PF21322">
    <property type="entry name" value="KDM6_C-hel"/>
    <property type="match status" value="1"/>
</dbReference>
<dbReference type="SUPFAM" id="SSF51197">
    <property type="entry name" value="Clavaminate synthase-like"/>
    <property type="match status" value="1"/>
</dbReference>
<dbReference type="FunFam" id="1.20.58.1370:FF:000001">
    <property type="entry name" value="lysine-specific demethylase 6A isoform X2"/>
    <property type="match status" value="1"/>
</dbReference>
<dbReference type="Gene3D" id="2.10.110.20">
    <property type="match status" value="1"/>
</dbReference>
<dbReference type="GO" id="GO:0032452">
    <property type="term" value="F:histone demethylase activity"/>
    <property type="evidence" value="ECO:0007669"/>
    <property type="project" value="UniProtKB-ARBA"/>
</dbReference>
<dbReference type="EMBL" id="CAJNRE010001668">
    <property type="protein sequence ID" value="CAF1949503.1"/>
    <property type="molecule type" value="Genomic_DNA"/>
</dbReference>
<dbReference type="GO" id="GO:0010468">
    <property type="term" value="P:regulation of gene expression"/>
    <property type="evidence" value="ECO:0007669"/>
    <property type="project" value="TreeGrafter"/>
</dbReference>
<evidence type="ECO:0000259" key="12">
    <source>
        <dbReference type="PROSITE" id="PS51184"/>
    </source>
</evidence>
<evidence type="ECO:0000256" key="6">
    <source>
        <dbReference type="ARBA" id="ARBA00022853"/>
    </source>
</evidence>
<organism evidence="15 17">
    <name type="scientific">Rotaria magnacalcarata</name>
    <dbReference type="NCBI Taxonomy" id="392030"/>
    <lineage>
        <taxon>Eukaryota</taxon>
        <taxon>Metazoa</taxon>
        <taxon>Spiralia</taxon>
        <taxon>Gnathifera</taxon>
        <taxon>Rotifera</taxon>
        <taxon>Eurotatoria</taxon>
        <taxon>Bdelloidea</taxon>
        <taxon>Philodinida</taxon>
        <taxon>Philodinidae</taxon>
        <taxon>Rotaria</taxon>
    </lineage>
</organism>
<dbReference type="EMBL" id="CAJNOW010013895">
    <property type="protein sequence ID" value="CAF1626764.1"/>
    <property type="molecule type" value="Genomic_DNA"/>
</dbReference>
<sequence>MHATKTPIDIIRIDKRLLTTDHLSIKTKYIKTEPIASFSSDKNFNDFQKFIKCSPAIVPPTAVSYLPDGRIPTPPQPPKCTPFDLKPTTPTIVLETRQEALSGELQQYCLSQPICVIRGLSNVLKLDLGLFSTKTLIETEPEHQIEVRMQRQQPSDVNFDFSSTTMPLKNVWKCESSRSFTTIAKYAQYQAYSYHDMCKDDSNESSTNNLTNGISKKNSNRNSTACIRTIKFGTNVDLSDEKKWSVQLAELNKLPLFLRVQSTGNILSHIGHTILGMNSVQLYMKVPGSRTPGHQENNNFCAANINIGPGDCEWFAVDFQYWGVIHTLCEKNGVNFLVGSWWPILEDLYNAHVPVYRFIQKPGDLVFVNTGCVHWVQAIGWCNNIAWNVGPLTYTQYYAAIERYEWNKLNPCKSIVPVIHLTWNIARNIRVNDRKLFDLIKFILYQSLKYIQSLLSYLEETFDDNIPIRKQLRTTNEPVHYCITCECEVFNILFVTELDRKHVVRCLDCALLHNKQLENIVVLYQFILDDLKAIYEQFQLCFMPISNHRKQIEP</sequence>
<evidence type="ECO:0000313" key="14">
    <source>
        <dbReference type="EMBL" id="CAF1626764.1"/>
    </source>
</evidence>
<dbReference type="InterPro" id="IPR046941">
    <property type="entry name" value="KDM6_GATAL_sf"/>
</dbReference>
<proteinExistence type="inferred from homology"/>